<dbReference type="OrthoDB" id="9781342at2"/>
<accession>A0A1M6H702</accession>
<dbReference type="Proteomes" id="UP000184387">
    <property type="component" value="Unassembled WGS sequence"/>
</dbReference>
<evidence type="ECO:0000313" key="2">
    <source>
        <dbReference type="EMBL" id="SHJ17889.1"/>
    </source>
</evidence>
<keyword evidence="3" id="KW-1185">Reference proteome</keyword>
<dbReference type="GO" id="GO:0016787">
    <property type="term" value="F:hydrolase activity"/>
    <property type="evidence" value="ECO:0007669"/>
    <property type="project" value="UniProtKB-KW"/>
</dbReference>
<dbReference type="AlphaFoldDB" id="A0A1M6H702"/>
<dbReference type="InterPro" id="IPR029055">
    <property type="entry name" value="Ntn_hydrolases_N"/>
</dbReference>
<gene>
    <name evidence="2" type="ORF">SAMN02745194_01951</name>
</gene>
<protein>
    <submittedName>
        <fullName evidence="2">Gamma-glutamyltranspeptidase / glutathione hydrolase</fullName>
    </submittedName>
</protein>
<evidence type="ECO:0000313" key="3">
    <source>
        <dbReference type="Proteomes" id="UP000184387"/>
    </source>
</evidence>
<sequence length="612" mass="65351">MSGFTTRPELRGTFGAVASTHWLASAAGMGVLERGGNAFDAAVASGFVLQVVEPHLNGPGGDAPIIACPAGAEEPIVICGQGPSPAAATMERMRGLGLDLVPGSGLLPACVPGAFGAWMTLLLNQGTATLREVLEPAIFYAREGYPLVPRIPAAIASVRELFATHWPTSAEIYLPGGQVPQAGRLFRNPALAATYERLLADAETVGGREAQIRRALDYWYRGPIAEAVDRYYREAEVWDVSGRKNRGLLTGQDMAAWQVPVERPVFADHGAYRVFKCGPWSQGPSFLQAINILSGFDLAKMDPLGPDFVHVVTEAIKLAFADRDCWYGDSAPVPLEALLSAEYAAQRRAQIGDQASREFRPGSPEGRAPTLPPLAAAGTLKEPRVGTGEPTVAREDARGGQDRAGEAVTTAGGTHRGDTCHVDVVDRWGNMVAATPSGGWFQSSPVVPGLGFGLTVRGQMFWLTEGLASSMAAGVRPRTTLTPSFAYRDGKPYLAFGTPGGDQQEQWSLLLFLHHAHHGMNLQEAIDAPAFHTDHAPASFWPRETGFGTLTLENRFPAATVEELRRRGHAVTLGDSWSEGRLSACAREADGDTHMVKAAANPRGMQGYAVAR</sequence>
<dbReference type="PANTHER" id="PTHR43881">
    <property type="entry name" value="GAMMA-GLUTAMYLTRANSPEPTIDASE (AFU_ORTHOLOGUE AFUA_4G13580)"/>
    <property type="match status" value="1"/>
</dbReference>
<dbReference type="InterPro" id="IPR043138">
    <property type="entry name" value="GGT_lsub"/>
</dbReference>
<dbReference type="Gene3D" id="1.10.246.130">
    <property type="match status" value="1"/>
</dbReference>
<dbReference type="InterPro" id="IPR052896">
    <property type="entry name" value="GGT-like_enzyme"/>
</dbReference>
<evidence type="ECO:0000256" key="1">
    <source>
        <dbReference type="SAM" id="MobiDB-lite"/>
    </source>
</evidence>
<dbReference type="InterPro" id="IPR043137">
    <property type="entry name" value="GGT_ssub_C"/>
</dbReference>
<dbReference type="Pfam" id="PF01019">
    <property type="entry name" value="G_glu_transpept"/>
    <property type="match status" value="1"/>
</dbReference>
<dbReference type="Gene3D" id="3.60.20.40">
    <property type="match status" value="1"/>
</dbReference>
<reference evidence="2 3" key="1">
    <citation type="submission" date="2016-11" db="EMBL/GenBank/DDBJ databases">
        <authorList>
            <person name="Jaros S."/>
            <person name="Januszkiewicz K."/>
            <person name="Wedrychowicz H."/>
        </authorList>
    </citation>
    <scope>NUCLEOTIDE SEQUENCE [LARGE SCALE GENOMIC DNA]</scope>
    <source>
        <strain evidence="2 3">DSM 14916</strain>
    </source>
</reference>
<organism evidence="2 3">
    <name type="scientific">Muricoccus roseus</name>
    <dbReference type="NCBI Taxonomy" id="198092"/>
    <lineage>
        <taxon>Bacteria</taxon>
        <taxon>Pseudomonadati</taxon>
        <taxon>Pseudomonadota</taxon>
        <taxon>Alphaproteobacteria</taxon>
        <taxon>Acetobacterales</taxon>
        <taxon>Roseomonadaceae</taxon>
        <taxon>Muricoccus</taxon>
    </lineage>
</organism>
<feature type="compositionally biased region" description="Basic and acidic residues" evidence="1">
    <location>
        <begin position="392"/>
        <end position="405"/>
    </location>
</feature>
<dbReference type="EMBL" id="FQZF01000009">
    <property type="protein sequence ID" value="SHJ17889.1"/>
    <property type="molecule type" value="Genomic_DNA"/>
</dbReference>
<dbReference type="PRINTS" id="PR01210">
    <property type="entry name" value="GGTRANSPTASE"/>
</dbReference>
<dbReference type="PANTHER" id="PTHR43881:SF1">
    <property type="entry name" value="GAMMA-GLUTAMYLTRANSPEPTIDASE (AFU_ORTHOLOGUE AFUA_4G13580)"/>
    <property type="match status" value="1"/>
</dbReference>
<dbReference type="STRING" id="198092.SAMN02745194_01951"/>
<keyword evidence="2" id="KW-0378">Hydrolase</keyword>
<proteinExistence type="predicted"/>
<dbReference type="RefSeq" id="WP_073134044.1">
    <property type="nucleotide sequence ID" value="NZ_FQZF01000009.1"/>
</dbReference>
<dbReference type="SUPFAM" id="SSF56235">
    <property type="entry name" value="N-terminal nucleophile aminohydrolases (Ntn hydrolases)"/>
    <property type="match status" value="1"/>
</dbReference>
<feature type="region of interest" description="Disordered" evidence="1">
    <location>
        <begin position="350"/>
        <end position="415"/>
    </location>
</feature>
<name>A0A1M6H702_9PROT</name>